<dbReference type="Proteomes" id="UP000249819">
    <property type="component" value="Unassembled WGS sequence"/>
</dbReference>
<keyword evidence="1" id="KW-0808">Transferase</keyword>
<gene>
    <name evidence="1" type="ORF">CLV59_106135</name>
</gene>
<dbReference type="InterPro" id="IPR007344">
    <property type="entry name" value="GrpB/CoaE"/>
</dbReference>
<dbReference type="Pfam" id="PF04229">
    <property type="entry name" value="GrpB"/>
    <property type="match status" value="1"/>
</dbReference>
<organism evidence="1 2">
    <name type="scientific">Chitinophaga dinghuensis</name>
    <dbReference type="NCBI Taxonomy" id="1539050"/>
    <lineage>
        <taxon>Bacteria</taxon>
        <taxon>Pseudomonadati</taxon>
        <taxon>Bacteroidota</taxon>
        <taxon>Chitinophagia</taxon>
        <taxon>Chitinophagales</taxon>
        <taxon>Chitinophagaceae</taxon>
        <taxon>Chitinophaga</taxon>
    </lineage>
</organism>
<dbReference type="SUPFAM" id="SSF81301">
    <property type="entry name" value="Nucleotidyltransferase"/>
    <property type="match status" value="1"/>
</dbReference>
<dbReference type="Gene3D" id="3.30.460.10">
    <property type="entry name" value="Beta Polymerase, domain 2"/>
    <property type="match status" value="1"/>
</dbReference>
<reference evidence="1 2" key="1">
    <citation type="submission" date="2018-06" db="EMBL/GenBank/DDBJ databases">
        <title>Genomic Encyclopedia of Archaeal and Bacterial Type Strains, Phase II (KMG-II): from individual species to whole genera.</title>
        <authorList>
            <person name="Goeker M."/>
        </authorList>
    </citation>
    <scope>NUCLEOTIDE SEQUENCE [LARGE SCALE GENOMIC DNA]</scope>
    <source>
        <strain evidence="1 2">DSM 29821</strain>
    </source>
</reference>
<dbReference type="EMBL" id="QLMA01000006">
    <property type="protein sequence ID" value="RAJ79075.1"/>
    <property type="molecule type" value="Genomic_DNA"/>
</dbReference>
<proteinExistence type="predicted"/>
<evidence type="ECO:0000313" key="1">
    <source>
        <dbReference type="EMBL" id="RAJ79075.1"/>
    </source>
</evidence>
<dbReference type="GO" id="GO:0016740">
    <property type="term" value="F:transferase activity"/>
    <property type="evidence" value="ECO:0007669"/>
    <property type="project" value="UniProtKB-KW"/>
</dbReference>
<sequence length="190" mass="21156">MEKIEVIPYEPQWAEQFQLLKEIYLQHLQTLLPRIEHVGSTAVPGLPAKPILDIDIIIPSAAQLPVVTSALESLGYIFRGDLGIKDRYAYGITSAFTPDTGDQMPRPKHHLYCVIDGSVSLRNHLLVRDTLRADAQLREAYGHLKLTLAAQVDNIDDYVEGKSAFIGKILLEGGIDANDVADVEEQNRKK</sequence>
<dbReference type="PANTHER" id="PTHR34822:SF1">
    <property type="entry name" value="GRPB FAMILY PROTEIN"/>
    <property type="match status" value="1"/>
</dbReference>
<dbReference type="PANTHER" id="PTHR34822">
    <property type="entry name" value="GRPB DOMAIN PROTEIN (AFU_ORTHOLOGUE AFUA_1G01530)"/>
    <property type="match status" value="1"/>
</dbReference>
<accession>A0A327VVS9</accession>
<dbReference type="AlphaFoldDB" id="A0A327VVS9"/>
<name>A0A327VVS9_9BACT</name>
<evidence type="ECO:0000313" key="2">
    <source>
        <dbReference type="Proteomes" id="UP000249819"/>
    </source>
</evidence>
<dbReference type="OrthoDB" id="9799092at2"/>
<keyword evidence="2" id="KW-1185">Reference proteome</keyword>
<dbReference type="RefSeq" id="WP_111593547.1">
    <property type="nucleotide sequence ID" value="NZ_QLMA01000006.1"/>
</dbReference>
<protein>
    <submittedName>
        <fullName evidence="1">GrpB-like predicted nucleotidyltransferase (UPF0157 family)</fullName>
    </submittedName>
</protein>
<dbReference type="InterPro" id="IPR043519">
    <property type="entry name" value="NT_sf"/>
</dbReference>
<comment type="caution">
    <text evidence="1">The sequence shown here is derived from an EMBL/GenBank/DDBJ whole genome shotgun (WGS) entry which is preliminary data.</text>
</comment>